<keyword evidence="12" id="KW-1185">Reference proteome</keyword>
<comment type="catalytic activity">
    <reaction evidence="7">
        <text>L-threonyl-[protein] + ATP = O-phospho-L-threonyl-[protein] + ADP + H(+)</text>
        <dbReference type="Rhea" id="RHEA:46608"/>
        <dbReference type="Rhea" id="RHEA-COMP:11060"/>
        <dbReference type="Rhea" id="RHEA-COMP:11605"/>
        <dbReference type="ChEBI" id="CHEBI:15378"/>
        <dbReference type="ChEBI" id="CHEBI:30013"/>
        <dbReference type="ChEBI" id="CHEBI:30616"/>
        <dbReference type="ChEBI" id="CHEBI:61977"/>
        <dbReference type="ChEBI" id="CHEBI:456216"/>
        <dbReference type="EC" id="2.7.11.1"/>
    </reaction>
</comment>
<feature type="domain" description="Protein kinase" evidence="10">
    <location>
        <begin position="76"/>
        <end position="415"/>
    </location>
</feature>
<dbReference type="InterPro" id="IPR011009">
    <property type="entry name" value="Kinase-like_dom_sf"/>
</dbReference>
<accession>A0AA39GFF9</accession>
<dbReference type="EC" id="2.7.11.1" evidence="1"/>
<gene>
    <name evidence="11" type="ORF">NLU13_6018</name>
</gene>
<evidence type="ECO:0000313" key="12">
    <source>
        <dbReference type="Proteomes" id="UP001175261"/>
    </source>
</evidence>
<keyword evidence="6 9" id="KW-0067">ATP-binding</keyword>
<dbReference type="PANTHER" id="PTHR47634:SF9">
    <property type="entry name" value="PROTEIN KINASE DOMAIN-CONTAINING PROTEIN-RELATED"/>
    <property type="match status" value="1"/>
</dbReference>
<keyword evidence="4 9" id="KW-0547">Nucleotide-binding</keyword>
<evidence type="ECO:0000313" key="11">
    <source>
        <dbReference type="EMBL" id="KAK0386181.1"/>
    </source>
</evidence>
<evidence type="ECO:0000256" key="1">
    <source>
        <dbReference type="ARBA" id="ARBA00012513"/>
    </source>
</evidence>
<sequence length="426" mass="48018">MLGRPVYRSIRGPSALHHVKHLSVRFLSMLRKPRPFPQDGLEVIDASKKVEEESLPGYNPEAYYPMRIGDVIKNRYQVVSKLGFGTTSTVWLCRDLCKEKLTYWALKAHVNSIKHNHELEVYRKLGEADSEHPGREHVRACEDNFMLQGPNGDHEIFIMTPLGMSLKRFQDMQQSGAFEKEFVSSATSQILLGLDFLHEADVVHSDLHADNVMIAMADQSVLAEVEELEVKEPSPRKYTGGRTIHISRNFLGGPGPVTISDLGQARIGKSHLGNAMPVQYRAPEVILNMPWGKPIDVWSVGLMAWGLLERIHLFNIYDSESKANNDAHHLAHMTALLGPPPPEFLQRSTETQAYWADDGQWQGPVALPPPMDIESLITSLEGQDRSDFANFIHCCLTWEADTRLSAFEAYFHPWLRGGKLPPQVVE</sequence>
<dbReference type="GO" id="GO:0005737">
    <property type="term" value="C:cytoplasm"/>
    <property type="evidence" value="ECO:0007669"/>
    <property type="project" value="TreeGrafter"/>
</dbReference>
<comment type="caution">
    <text evidence="11">The sequence shown here is derived from an EMBL/GenBank/DDBJ whole genome shotgun (WGS) entry which is preliminary data.</text>
</comment>
<dbReference type="PROSITE" id="PS50011">
    <property type="entry name" value="PROTEIN_KINASE_DOM"/>
    <property type="match status" value="1"/>
</dbReference>
<reference evidence="11" key="1">
    <citation type="submission" date="2022-10" db="EMBL/GenBank/DDBJ databases">
        <title>Determination and structural analysis of whole genome sequence of Sarocladium strictum F4-1.</title>
        <authorList>
            <person name="Hu L."/>
            <person name="Jiang Y."/>
        </authorList>
    </citation>
    <scope>NUCLEOTIDE SEQUENCE</scope>
    <source>
        <strain evidence="11">F4-1</strain>
    </source>
</reference>
<dbReference type="GO" id="GO:0000245">
    <property type="term" value="P:spliceosomal complex assembly"/>
    <property type="evidence" value="ECO:0007669"/>
    <property type="project" value="TreeGrafter"/>
</dbReference>
<keyword evidence="2" id="KW-0723">Serine/threonine-protein kinase</keyword>
<dbReference type="Pfam" id="PF00069">
    <property type="entry name" value="Pkinase"/>
    <property type="match status" value="1"/>
</dbReference>
<dbReference type="InterPro" id="IPR051334">
    <property type="entry name" value="SRPK"/>
</dbReference>
<comment type="catalytic activity">
    <reaction evidence="8">
        <text>L-seryl-[protein] + ATP = O-phospho-L-seryl-[protein] + ADP + H(+)</text>
        <dbReference type="Rhea" id="RHEA:17989"/>
        <dbReference type="Rhea" id="RHEA-COMP:9863"/>
        <dbReference type="Rhea" id="RHEA-COMP:11604"/>
        <dbReference type="ChEBI" id="CHEBI:15378"/>
        <dbReference type="ChEBI" id="CHEBI:29999"/>
        <dbReference type="ChEBI" id="CHEBI:30616"/>
        <dbReference type="ChEBI" id="CHEBI:83421"/>
        <dbReference type="ChEBI" id="CHEBI:456216"/>
        <dbReference type="EC" id="2.7.11.1"/>
    </reaction>
</comment>
<evidence type="ECO:0000256" key="5">
    <source>
        <dbReference type="ARBA" id="ARBA00022777"/>
    </source>
</evidence>
<dbReference type="InterPro" id="IPR017441">
    <property type="entry name" value="Protein_kinase_ATP_BS"/>
</dbReference>
<dbReference type="SMART" id="SM00220">
    <property type="entry name" value="S_TKc"/>
    <property type="match status" value="1"/>
</dbReference>
<evidence type="ECO:0000256" key="3">
    <source>
        <dbReference type="ARBA" id="ARBA00022679"/>
    </source>
</evidence>
<dbReference type="GO" id="GO:0050684">
    <property type="term" value="P:regulation of mRNA processing"/>
    <property type="evidence" value="ECO:0007669"/>
    <property type="project" value="TreeGrafter"/>
</dbReference>
<feature type="binding site" evidence="9">
    <location>
        <position position="107"/>
    </location>
    <ligand>
        <name>ATP</name>
        <dbReference type="ChEBI" id="CHEBI:30616"/>
    </ligand>
</feature>
<evidence type="ECO:0000256" key="8">
    <source>
        <dbReference type="ARBA" id="ARBA00048679"/>
    </source>
</evidence>
<dbReference type="InterPro" id="IPR000719">
    <property type="entry name" value="Prot_kinase_dom"/>
</dbReference>
<dbReference type="GO" id="GO:0004674">
    <property type="term" value="F:protein serine/threonine kinase activity"/>
    <property type="evidence" value="ECO:0007669"/>
    <property type="project" value="UniProtKB-KW"/>
</dbReference>
<evidence type="ECO:0000256" key="6">
    <source>
        <dbReference type="ARBA" id="ARBA00022840"/>
    </source>
</evidence>
<dbReference type="Proteomes" id="UP001175261">
    <property type="component" value="Unassembled WGS sequence"/>
</dbReference>
<dbReference type="AlphaFoldDB" id="A0AA39GFF9"/>
<dbReference type="Gene3D" id="1.10.510.10">
    <property type="entry name" value="Transferase(Phosphotransferase) domain 1"/>
    <property type="match status" value="1"/>
</dbReference>
<proteinExistence type="predicted"/>
<organism evidence="11 12">
    <name type="scientific">Sarocladium strictum</name>
    <name type="common">Black bundle disease fungus</name>
    <name type="synonym">Acremonium strictum</name>
    <dbReference type="NCBI Taxonomy" id="5046"/>
    <lineage>
        <taxon>Eukaryota</taxon>
        <taxon>Fungi</taxon>
        <taxon>Dikarya</taxon>
        <taxon>Ascomycota</taxon>
        <taxon>Pezizomycotina</taxon>
        <taxon>Sordariomycetes</taxon>
        <taxon>Hypocreomycetidae</taxon>
        <taxon>Hypocreales</taxon>
        <taxon>Sarocladiaceae</taxon>
        <taxon>Sarocladium</taxon>
    </lineage>
</organism>
<evidence type="ECO:0000256" key="4">
    <source>
        <dbReference type="ARBA" id="ARBA00022741"/>
    </source>
</evidence>
<dbReference type="PROSITE" id="PS00107">
    <property type="entry name" value="PROTEIN_KINASE_ATP"/>
    <property type="match status" value="1"/>
</dbReference>
<evidence type="ECO:0000256" key="2">
    <source>
        <dbReference type="ARBA" id="ARBA00022527"/>
    </source>
</evidence>
<dbReference type="Gene3D" id="3.30.200.20">
    <property type="entry name" value="Phosphorylase Kinase, domain 1"/>
    <property type="match status" value="1"/>
</dbReference>
<dbReference type="PANTHER" id="PTHR47634">
    <property type="entry name" value="PROTEIN KINASE DOMAIN-CONTAINING PROTEIN-RELATED"/>
    <property type="match status" value="1"/>
</dbReference>
<evidence type="ECO:0000259" key="10">
    <source>
        <dbReference type="PROSITE" id="PS50011"/>
    </source>
</evidence>
<evidence type="ECO:0000256" key="7">
    <source>
        <dbReference type="ARBA" id="ARBA00047899"/>
    </source>
</evidence>
<keyword evidence="3" id="KW-0808">Transferase</keyword>
<name>A0AA39GFF9_SARSR</name>
<evidence type="ECO:0000256" key="9">
    <source>
        <dbReference type="PROSITE-ProRule" id="PRU10141"/>
    </source>
</evidence>
<protein>
    <recommendedName>
        <fullName evidence="1">non-specific serine/threonine protein kinase</fullName>
        <ecNumber evidence="1">2.7.11.1</ecNumber>
    </recommendedName>
</protein>
<dbReference type="SUPFAM" id="SSF56112">
    <property type="entry name" value="Protein kinase-like (PK-like)"/>
    <property type="match status" value="1"/>
</dbReference>
<dbReference type="GO" id="GO:0005524">
    <property type="term" value="F:ATP binding"/>
    <property type="evidence" value="ECO:0007669"/>
    <property type="project" value="UniProtKB-UniRule"/>
</dbReference>
<keyword evidence="5" id="KW-0418">Kinase</keyword>
<dbReference type="GO" id="GO:0005634">
    <property type="term" value="C:nucleus"/>
    <property type="evidence" value="ECO:0007669"/>
    <property type="project" value="TreeGrafter"/>
</dbReference>
<dbReference type="EMBL" id="JAPDFR010000005">
    <property type="protein sequence ID" value="KAK0386181.1"/>
    <property type="molecule type" value="Genomic_DNA"/>
</dbReference>